<feature type="domain" description="vWA-MoxR associated protein N-terminal HTH" evidence="2">
    <location>
        <begin position="3"/>
        <end position="62"/>
    </location>
</feature>
<evidence type="ECO:0000259" key="1">
    <source>
        <dbReference type="Pfam" id="PF00931"/>
    </source>
</evidence>
<dbReference type="Gene3D" id="3.40.50.300">
    <property type="entry name" value="P-loop containing nucleotide triphosphate hydrolases"/>
    <property type="match status" value="1"/>
</dbReference>
<protein>
    <submittedName>
        <fullName evidence="3">AAA family ATPase</fullName>
    </submittedName>
</protein>
<dbReference type="Pfam" id="PF26355">
    <property type="entry name" value="HTH_VMAP-M9"/>
    <property type="match status" value="1"/>
</dbReference>
<evidence type="ECO:0000313" key="3">
    <source>
        <dbReference type="EMBL" id="QYX34185.1"/>
    </source>
</evidence>
<organism evidence="3 4">
    <name type="scientific">Sphaerospermopsis torques-reginae ITEP-024</name>
    <dbReference type="NCBI Taxonomy" id="984208"/>
    <lineage>
        <taxon>Bacteria</taxon>
        <taxon>Bacillati</taxon>
        <taxon>Cyanobacteriota</taxon>
        <taxon>Cyanophyceae</taxon>
        <taxon>Nostocales</taxon>
        <taxon>Aphanizomenonaceae</taxon>
        <taxon>Sphaerospermopsis</taxon>
        <taxon>Sphaerospermopsis torques-reginae</taxon>
    </lineage>
</organism>
<dbReference type="Pfam" id="PF00931">
    <property type="entry name" value="NB-ARC"/>
    <property type="match status" value="1"/>
</dbReference>
<gene>
    <name evidence="3" type="ORF">K2F26_11475</name>
</gene>
<name>A0ABX8X649_9CYAN</name>
<evidence type="ECO:0000259" key="2">
    <source>
        <dbReference type="Pfam" id="PF26355"/>
    </source>
</evidence>
<dbReference type="SUPFAM" id="SSF52540">
    <property type="entry name" value="P-loop containing nucleoside triphosphate hydrolases"/>
    <property type="match status" value="1"/>
</dbReference>
<dbReference type="Proteomes" id="UP000826540">
    <property type="component" value="Chromosome"/>
</dbReference>
<keyword evidence="4" id="KW-1185">Reference proteome</keyword>
<accession>A0ABX8X649</accession>
<dbReference type="InterPro" id="IPR002182">
    <property type="entry name" value="NB-ARC"/>
</dbReference>
<dbReference type="EMBL" id="CP080598">
    <property type="protein sequence ID" value="QYX34185.1"/>
    <property type="molecule type" value="Genomic_DNA"/>
</dbReference>
<proteinExistence type="predicted"/>
<feature type="domain" description="NB-ARC" evidence="1">
    <location>
        <begin position="132"/>
        <end position="222"/>
    </location>
</feature>
<sequence length="432" mass="50196">MILQRSAIKGIWDGKLYSEIADEFDYGENYIGNISRDLYKILSQELGEKVTRTNFRWSIERLSNSFNGFNGIGIKNNVSLCPHNPDTQKIEVNQEDKNQQKTTYININLKQSPKITHFYGRNKELSTLSAWIENPNTRLISILGISGIGKTTLIKHFIDTHLLPFDAIIWKNLKLSNSLNSILTEIITELNINIQNINTNNLLKQSLEIFNQKRCLIILDNLEEIFTPQQYAGKYQPEHQNYQTFLQMLTAIEHQSCIILISQEKSQEMISLDDELYPIHSLELSGLGNAAAEILKNQKLQNQEHWLNLINLYETHPRYVQHISNLIKDVFQGEIAEFLQEQSLILTEDIKSNLDLTWERLTDIEKQTLLKISQNDQPLSREEIKKLLSLSSLEIINSIQSLTRRFLLKKSENDEKLFHLTRVLREYLKNVC</sequence>
<dbReference type="InterPro" id="IPR027417">
    <property type="entry name" value="P-loop_NTPase"/>
</dbReference>
<dbReference type="InterPro" id="IPR058651">
    <property type="entry name" value="HTH_VMAP-M9"/>
</dbReference>
<reference evidence="3 4" key="1">
    <citation type="journal article" date="2022" name="J. Am. Chem. Soc.">
        <title>Biosynthesis of Guanitoxin Enables Global Environmental Detection in Freshwater Cyanobacteria.</title>
        <authorList>
            <person name="Lima S.T."/>
            <person name="Fallon T.R."/>
            <person name="Cordoza J.L."/>
            <person name="Chekan J.R."/>
            <person name="Delbaje E."/>
            <person name="Hopiavuori A.R."/>
            <person name="Alvarenga D.O."/>
            <person name="Wood S.M."/>
            <person name="Luhavaya H."/>
            <person name="Baumgartner J.T."/>
            <person name="Dorr F.A."/>
            <person name="Etchegaray A."/>
            <person name="Pinto E."/>
            <person name="McKinnie S.M.K."/>
            <person name="Fiore M.F."/>
            <person name="Moore B.S."/>
        </authorList>
    </citation>
    <scope>NUCLEOTIDE SEQUENCE [LARGE SCALE GENOMIC DNA]</scope>
    <source>
        <strain evidence="3 4">ITEP-024</strain>
    </source>
</reference>
<dbReference type="PRINTS" id="PR00364">
    <property type="entry name" value="DISEASERSIST"/>
</dbReference>
<evidence type="ECO:0000313" key="4">
    <source>
        <dbReference type="Proteomes" id="UP000826540"/>
    </source>
</evidence>